<dbReference type="Proteomes" id="UP000546200">
    <property type="component" value="Unassembled WGS sequence"/>
</dbReference>
<organism evidence="7 8">
    <name type="scientific">Sphingomonas aerophila</name>
    <dbReference type="NCBI Taxonomy" id="1344948"/>
    <lineage>
        <taxon>Bacteria</taxon>
        <taxon>Pseudomonadati</taxon>
        <taxon>Pseudomonadota</taxon>
        <taxon>Alphaproteobacteria</taxon>
        <taxon>Sphingomonadales</taxon>
        <taxon>Sphingomonadaceae</taxon>
        <taxon>Sphingomonas</taxon>
    </lineage>
</organism>
<comment type="caution">
    <text evidence="7">The sequence shown here is derived from an EMBL/GenBank/DDBJ whole genome shotgun (WGS) entry which is preliminary data.</text>
</comment>
<dbReference type="Pfam" id="PF07690">
    <property type="entry name" value="MFS_1"/>
    <property type="match status" value="1"/>
</dbReference>
<evidence type="ECO:0000256" key="5">
    <source>
        <dbReference type="ARBA" id="ARBA00023136"/>
    </source>
</evidence>
<dbReference type="AlphaFoldDB" id="A0A7W9ETQ8"/>
<reference evidence="7 8" key="1">
    <citation type="submission" date="2020-08" db="EMBL/GenBank/DDBJ databases">
        <title>Genomic Encyclopedia of Type Strains, Phase IV (KMG-IV): sequencing the most valuable type-strain genomes for metagenomic binning, comparative biology and taxonomic classification.</title>
        <authorList>
            <person name="Goeker M."/>
        </authorList>
    </citation>
    <scope>NUCLEOTIDE SEQUENCE [LARGE SCALE GENOMIC DNA]</scope>
    <source>
        <strain evidence="7 8">DSM 100044</strain>
    </source>
</reference>
<sequence>MVGATTRNDTGTRAGSAGSGAGAAFAIVTTLFFAWGFITSLVDPLVAAVKGIFTLSNLQAQASASAFFFAYFVVSLPAAALVSRMRATTAVLLALGTMVAGCLIMLGAANIANYWLVLLGLFVLASGITVLQVAANPLAAALGDPSRSHFRLVLSQTFNSLGTFLGPLLGAHLFLKGVEVKGGAALDPAVRAQALAGIDQAYLWLSGLLAVLALFFWLGRGTVARAAPAPQGASGGVGSAIASRWALFGALAIFLYVGAEVSIGTQMALFLNSDAVWGHSDAAFGVPLLGWTMGSDGTPGVSLQEAGKAVAFYWGGAMAGRAVGSALLARFDAARLLALFTAVAGAICLYVVFVGGVSAGFVALSIGLFNSIMFPVIFTLTLERSSASAEATSGLLCTAIVGGALVPLLVGGLADASSYGFALIVPAACYAVLCVFAVAAGRAPVHAVGEPAAASIH</sequence>
<feature type="transmembrane region" description="Helical" evidence="6">
    <location>
        <begin position="201"/>
        <end position="219"/>
    </location>
</feature>
<feature type="transmembrane region" description="Helical" evidence="6">
    <location>
        <begin position="115"/>
        <end position="142"/>
    </location>
</feature>
<dbReference type="InterPro" id="IPR050375">
    <property type="entry name" value="MFS_TsgA-like"/>
</dbReference>
<feature type="transmembrane region" description="Helical" evidence="6">
    <location>
        <begin position="361"/>
        <end position="382"/>
    </location>
</feature>
<gene>
    <name evidence="7" type="ORF">FHS94_001227</name>
</gene>
<feature type="transmembrane region" description="Helical" evidence="6">
    <location>
        <begin position="62"/>
        <end position="82"/>
    </location>
</feature>
<keyword evidence="4 6" id="KW-1133">Transmembrane helix</keyword>
<evidence type="ECO:0000256" key="1">
    <source>
        <dbReference type="ARBA" id="ARBA00004429"/>
    </source>
</evidence>
<dbReference type="RefSeq" id="WP_246348387.1">
    <property type="nucleotide sequence ID" value="NZ_JACIJK010000003.1"/>
</dbReference>
<feature type="transmembrane region" description="Helical" evidence="6">
    <location>
        <begin position="336"/>
        <end position="355"/>
    </location>
</feature>
<dbReference type="InterPro" id="IPR036259">
    <property type="entry name" value="MFS_trans_sf"/>
</dbReference>
<accession>A0A7W9ETQ8</accession>
<dbReference type="Gene3D" id="1.20.1250.20">
    <property type="entry name" value="MFS general substrate transporter like domains"/>
    <property type="match status" value="2"/>
</dbReference>
<feature type="transmembrane region" description="Helical" evidence="6">
    <location>
        <begin position="89"/>
        <end position="109"/>
    </location>
</feature>
<evidence type="ECO:0000256" key="3">
    <source>
        <dbReference type="ARBA" id="ARBA00022692"/>
    </source>
</evidence>
<dbReference type="PANTHER" id="PTHR43702">
    <property type="entry name" value="L-FUCOSE-PROTON SYMPORTER"/>
    <property type="match status" value="1"/>
</dbReference>
<evidence type="ECO:0000256" key="4">
    <source>
        <dbReference type="ARBA" id="ARBA00022989"/>
    </source>
</evidence>
<protein>
    <submittedName>
        <fullName evidence="7">FHS family L-fucose permease-like MFS transporter</fullName>
    </submittedName>
</protein>
<feature type="transmembrane region" description="Helical" evidence="6">
    <location>
        <begin position="239"/>
        <end position="257"/>
    </location>
</feature>
<feature type="transmembrane region" description="Helical" evidence="6">
    <location>
        <begin position="394"/>
        <end position="413"/>
    </location>
</feature>
<keyword evidence="3 6" id="KW-0812">Transmembrane</keyword>
<proteinExistence type="predicted"/>
<evidence type="ECO:0000256" key="2">
    <source>
        <dbReference type="ARBA" id="ARBA00022475"/>
    </source>
</evidence>
<comment type="subcellular location">
    <subcellularLocation>
        <location evidence="1">Cell inner membrane</location>
        <topology evidence="1">Multi-pass membrane protein</topology>
    </subcellularLocation>
</comment>
<keyword evidence="8" id="KW-1185">Reference proteome</keyword>
<keyword evidence="2" id="KW-1003">Cell membrane</keyword>
<dbReference type="InterPro" id="IPR011701">
    <property type="entry name" value="MFS"/>
</dbReference>
<evidence type="ECO:0000313" key="7">
    <source>
        <dbReference type="EMBL" id="MBB5714396.1"/>
    </source>
</evidence>
<evidence type="ECO:0000256" key="6">
    <source>
        <dbReference type="SAM" id="Phobius"/>
    </source>
</evidence>
<evidence type="ECO:0000313" key="8">
    <source>
        <dbReference type="Proteomes" id="UP000546200"/>
    </source>
</evidence>
<dbReference type="EMBL" id="JACIJK010000003">
    <property type="protein sequence ID" value="MBB5714396.1"/>
    <property type="molecule type" value="Genomic_DNA"/>
</dbReference>
<dbReference type="GO" id="GO:0022857">
    <property type="term" value="F:transmembrane transporter activity"/>
    <property type="evidence" value="ECO:0007669"/>
    <property type="project" value="InterPro"/>
</dbReference>
<feature type="transmembrane region" description="Helical" evidence="6">
    <location>
        <begin position="419"/>
        <end position="440"/>
    </location>
</feature>
<dbReference type="SUPFAM" id="SSF103473">
    <property type="entry name" value="MFS general substrate transporter"/>
    <property type="match status" value="1"/>
</dbReference>
<feature type="transmembrane region" description="Helical" evidence="6">
    <location>
        <begin position="21"/>
        <end position="42"/>
    </location>
</feature>
<name>A0A7W9ETQ8_9SPHN</name>
<dbReference type="PANTHER" id="PTHR43702:SF3">
    <property type="entry name" value="PROTEIN TSGA"/>
    <property type="match status" value="1"/>
</dbReference>
<keyword evidence="5 6" id="KW-0472">Membrane</keyword>
<dbReference type="GO" id="GO:0005886">
    <property type="term" value="C:plasma membrane"/>
    <property type="evidence" value="ECO:0007669"/>
    <property type="project" value="UniProtKB-SubCell"/>
</dbReference>